<evidence type="ECO:0000313" key="2">
    <source>
        <dbReference type="EMBL" id="MBE9067035.1"/>
    </source>
</evidence>
<feature type="region of interest" description="Disordered" evidence="1">
    <location>
        <begin position="1"/>
        <end position="22"/>
    </location>
</feature>
<dbReference type="AlphaFoldDB" id="A0A928X0V8"/>
<name>A0A928X0V8_LEPEC</name>
<dbReference type="EMBL" id="JADEXP010000072">
    <property type="protein sequence ID" value="MBE9067035.1"/>
    <property type="molecule type" value="Genomic_DNA"/>
</dbReference>
<accession>A0A928X0V8</accession>
<feature type="compositionally biased region" description="Polar residues" evidence="1">
    <location>
        <begin position="1"/>
        <end position="17"/>
    </location>
</feature>
<keyword evidence="3" id="KW-1185">Reference proteome</keyword>
<evidence type="ECO:0000313" key="3">
    <source>
        <dbReference type="Proteomes" id="UP000615026"/>
    </source>
</evidence>
<protein>
    <submittedName>
        <fullName evidence="2">Uncharacterized protein</fullName>
    </submittedName>
</protein>
<comment type="caution">
    <text evidence="2">The sequence shown here is derived from an EMBL/GenBank/DDBJ whole genome shotgun (WGS) entry which is preliminary data.</text>
</comment>
<sequence>MFQDPTQGANAPTNQPASLPEYDYEHGRHMVFGTLGYVQITIKQLHQLNYAEPNDWSRPLPTGQPNEVMAILTRKVRID</sequence>
<organism evidence="2 3">
    <name type="scientific">Leptolyngbya cf. ectocarpi LEGE 11479</name>
    <dbReference type="NCBI Taxonomy" id="1828722"/>
    <lineage>
        <taxon>Bacteria</taxon>
        <taxon>Bacillati</taxon>
        <taxon>Cyanobacteriota</taxon>
        <taxon>Cyanophyceae</taxon>
        <taxon>Leptolyngbyales</taxon>
        <taxon>Leptolyngbyaceae</taxon>
        <taxon>Leptolyngbya group</taxon>
        <taxon>Leptolyngbya</taxon>
    </lineage>
</organism>
<dbReference type="Proteomes" id="UP000615026">
    <property type="component" value="Unassembled WGS sequence"/>
</dbReference>
<reference evidence="2" key="1">
    <citation type="submission" date="2020-10" db="EMBL/GenBank/DDBJ databases">
        <authorList>
            <person name="Castelo-Branco R."/>
            <person name="Eusebio N."/>
            <person name="Adriana R."/>
            <person name="Vieira A."/>
            <person name="Brugerolle De Fraissinette N."/>
            <person name="Rezende De Castro R."/>
            <person name="Schneider M.P."/>
            <person name="Vasconcelos V."/>
            <person name="Leao P.N."/>
        </authorList>
    </citation>
    <scope>NUCLEOTIDE SEQUENCE</scope>
    <source>
        <strain evidence="2">LEGE 11479</strain>
    </source>
</reference>
<evidence type="ECO:0000256" key="1">
    <source>
        <dbReference type="SAM" id="MobiDB-lite"/>
    </source>
</evidence>
<gene>
    <name evidence="2" type="ORF">IQ260_10245</name>
</gene>
<dbReference type="RefSeq" id="WP_193993007.1">
    <property type="nucleotide sequence ID" value="NZ_JADEXP010000072.1"/>
</dbReference>
<proteinExistence type="predicted"/>